<evidence type="ECO:0000256" key="3">
    <source>
        <dbReference type="SAM" id="MobiDB-lite"/>
    </source>
</evidence>
<evidence type="ECO:0000256" key="2">
    <source>
        <dbReference type="ARBA" id="ARBA00023242"/>
    </source>
</evidence>
<comment type="caution">
    <text evidence="6">The sequence shown here is derived from an EMBL/GenBank/DDBJ whole genome shotgun (WGS) entry which is preliminary data.</text>
</comment>
<evidence type="ECO:0000313" key="6">
    <source>
        <dbReference type="EMBL" id="CAG00545.1"/>
    </source>
</evidence>
<evidence type="ECO:0000256" key="1">
    <source>
        <dbReference type="ARBA" id="ARBA00004123"/>
    </source>
</evidence>
<feature type="transmembrane region" description="Helical" evidence="4">
    <location>
        <begin position="373"/>
        <end position="394"/>
    </location>
</feature>
<protein>
    <submittedName>
        <fullName evidence="6">(spotted green pufferfish) hypothetical protein</fullName>
    </submittedName>
</protein>
<dbReference type="PROSITE" id="PS51916">
    <property type="entry name" value="DEUBAD"/>
    <property type="match status" value="1"/>
</dbReference>
<name>Q4SFN7_TETNG</name>
<feature type="compositionally biased region" description="Low complexity" evidence="3">
    <location>
        <begin position="216"/>
        <end position="229"/>
    </location>
</feature>
<reference evidence="6" key="1">
    <citation type="journal article" date="2004" name="Nature">
        <title>Genome duplication in the teleost fish Tetraodon nigroviridis reveals the early vertebrate proto-karyotype.</title>
        <authorList>
            <person name="Jaillon O."/>
            <person name="Aury J.-M."/>
            <person name="Brunet F."/>
            <person name="Petit J.-L."/>
            <person name="Stange-Thomann N."/>
            <person name="Mauceli E."/>
            <person name="Bouneau L."/>
            <person name="Fischer C."/>
            <person name="Ozouf-Costaz C."/>
            <person name="Bernot A."/>
            <person name="Nicaud S."/>
            <person name="Jaffe D."/>
            <person name="Fisher S."/>
            <person name="Lutfalla G."/>
            <person name="Dossat C."/>
            <person name="Segurens B."/>
            <person name="Dasilva C."/>
            <person name="Salanoubat M."/>
            <person name="Levy M."/>
            <person name="Boudet N."/>
            <person name="Castellano S."/>
            <person name="Anthouard V."/>
            <person name="Jubin C."/>
            <person name="Castelli V."/>
            <person name="Katinka M."/>
            <person name="Vacherie B."/>
            <person name="Biemont C."/>
            <person name="Skalli Z."/>
            <person name="Cattolico L."/>
            <person name="Poulain J."/>
            <person name="De Berardinis V."/>
            <person name="Cruaud C."/>
            <person name="Duprat S."/>
            <person name="Brottier P."/>
            <person name="Coutanceau J.-P."/>
            <person name="Gouzy J."/>
            <person name="Parra G."/>
            <person name="Lardier G."/>
            <person name="Chapple C."/>
            <person name="McKernan K.J."/>
            <person name="McEwan P."/>
            <person name="Bosak S."/>
            <person name="Kellis M."/>
            <person name="Volff J.-N."/>
            <person name="Guigo R."/>
            <person name="Zody M.C."/>
            <person name="Mesirov J."/>
            <person name="Lindblad-Toh K."/>
            <person name="Birren B."/>
            <person name="Nusbaum C."/>
            <person name="Kahn D."/>
            <person name="Robinson-Rechavi M."/>
            <person name="Laudet V."/>
            <person name="Schachter V."/>
            <person name="Quetier F."/>
            <person name="Saurin W."/>
            <person name="Scarpelli C."/>
            <person name="Wincker P."/>
            <person name="Lander E.S."/>
            <person name="Weissenbach J."/>
            <person name="Roest Crollius H."/>
        </authorList>
    </citation>
    <scope>NUCLEOTIDE SEQUENCE [LARGE SCALE GENOMIC DNA]</scope>
</reference>
<dbReference type="CDD" id="cd21865">
    <property type="entry name" value="DEUBAD_NFRKB"/>
    <property type="match status" value="1"/>
</dbReference>
<feature type="region of interest" description="Disordered" evidence="3">
    <location>
        <begin position="196"/>
        <end position="229"/>
    </location>
</feature>
<dbReference type="AlphaFoldDB" id="Q4SFN7"/>
<reference evidence="6" key="2">
    <citation type="submission" date="2004-02" db="EMBL/GenBank/DDBJ databases">
        <authorList>
            <consortium name="Genoscope"/>
            <consortium name="Whitehead Institute Centre for Genome Research"/>
        </authorList>
    </citation>
    <scope>NUCLEOTIDE SEQUENCE</scope>
</reference>
<dbReference type="EMBL" id="CAAE01014601">
    <property type="protein sequence ID" value="CAG00545.1"/>
    <property type="molecule type" value="Genomic_DNA"/>
</dbReference>
<evidence type="ECO:0000256" key="4">
    <source>
        <dbReference type="SAM" id="Phobius"/>
    </source>
</evidence>
<evidence type="ECO:0000259" key="5">
    <source>
        <dbReference type="PROSITE" id="PS51916"/>
    </source>
</evidence>
<feature type="domain" description="DEUBAD" evidence="5">
    <location>
        <begin position="36"/>
        <end position="153"/>
    </location>
</feature>
<dbReference type="GO" id="GO:0002020">
    <property type="term" value="F:protease binding"/>
    <property type="evidence" value="ECO:0007669"/>
    <property type="project" value="TreeGrafter"/>
</dbReference>
<keyword evidence="4" id="KW-0472">Membrane</keyword>
<sequence length="398" mass="45670">MDALTHMLTEPLEPKEENVGHITEECTLGNCRVNLPEDLLEDPDIFFSVMSESTWNEVLSDSQRQHLRQFLPQFPENHVGEQENTISDLFNNRNFNFGNPLHLAQKLFRDGFFHPEVVKYRQLCAKSQRKRQLYSLQQYYHKLVKQILVSRKELLEFAMHNGLDFPPKRKLLSKTHAEIREQRMRKRMSRILKEVKTECGDSNASSDDDDVSLWATAPQSPSSPTPTVSLKILPTLSTQDMKSTDKLELGRAGLENNVAKPPREEEEAATLCDLTLPKKKLKDERRKKKIRTIKVETEDCEALAPSDSLAPPANIMNSLPDTPSTPLPNIKEETVEEAQTGIVEEIAVSFFNLLESILRADILCSTSVVCSKYIYYIFIFFFYLTSVLTINYTYRLIP</sequence>
<dbReference type="OrthoDB" id="70874at2759"/>
<accession>Q4SFN7</accession>
<keyword evidence="4" id="KW-1133">Transmembrane helix</keyword>
<organism evidence="6">
    <name type="scientific">Tetraodon nigroviridis</name>
    <name type="common">Spotted green pufferfish</name>
    <name type="synonym">Chelonodon nigroviridis</name>
    <dbReference type="NCBI Taxonomy" id="99883"/>
    <lineage>
        <taxon>Eukaryota</taxon>
        <taxon>Metazoa</taxon>
        <taxon>Chordata</taxon>
        <taxon>Craniata</taxon>
        <taxon>Vertebrata</taxon>
        <taxon>Euteleostomi</taxon>
        <taxon>Actinopterygii</taxon>
        <taxon>Neopterygii</taxon>
        <taxon>Teleostei</taxon>
        <taxon>Neoteleostei</taxon>
        <taxon>Acanthomorphata</taxon>
        <taxon>Eupercaria</taxon>
        <taxon>Tetraodontiformes</taxon>
        <taxon>Tetradontoidea</taxon>
        <taxon>Tetraodontidae</taxon>
        <taxon>Tetraodon</taxon>
    </lineage>
</organism>
<dbReference type="GO" id="GO:0031011">
    <property type="term" value="C:Ino80 complex"/>
    <property type="evidence" value="ECO:0007669"/>
    <property type="project" value="InterPro"/>
</dbReference>
<proteinExistence type="predicted"/>
<dbReference type="PANTHER" id="PTHR13052">
    <property type="entry name" value="NFRKB-RELATED"/>
    <property type="match status" value="1"/>
</dbReference>
<dbReference type="PANTHER" id="PTHR13052:SF3">
    <property type="entry name" value="NUCLEAR FACTOR RELATED TO KAPPA-B-BINDING PROTEIN"/>
    <property type="match status" value="1"/>
</dbReference>
<keyword evidence="2" id="KW-0539">Nucleus</keyword>
<dbReference type="InterPro" id="IPR044867">
    <property type="entry name" value="DEUBAD_dom"/>
</dbReference>
<comment type="subcellular location">
    <subcellularLocation>
        <location evidence="1">Nucleus</location>
    </subcellularLocation>
</comment>
<dbReference type="KEGG" id="tng:GSTEN00019014G001"/>
<keyword evidence="4" id="KW-0812">Transmembrane</keyword>
<dbReference type="InterPro" id="IPR024867">
    <property type="entry name" value="NFRKB"/>
</dbReference>
<gene>
    <name evidence="6" type="ORF">GSTENG00019014001</name>
</gene>